<sequence length="66" mass="7301">MVLTMYFSEKDKTGKEKMLSPMAVACYVIVFLSAIGSVMGIISSEIMVYILVLSAIVIAIWFFATK</sequence>
<feature type="transmembrane region" description="Helical" evidence="1">
    <location>
        <begin position="21"/>
        <end position="40"/>
    </location>
</feature>
<dbReference type="AlphaFoldDB" id="X1D341"/>
<accession>X1D341</accession>
<keyword evidence="1" id="KW-0472">Membrane</keyword>
<proteinExistence type="predicted"/>
<protein>
    <submittedName>
        <fullName evidence="2">Uncharacterized protein</fullName>
    </submittedName>
</protein>
<organism evidence="2">
    <name type="scientific">marine sediment metagenome</name>
    <dbReference type="NCBI Taxonomy" id="412755"/>
    <lineage>
        <taxon>unclassified sequences</taxon>
        <taxon>metagenomes</taxon>
        <taxon>ecological metagenomes</taxon>
    </lineage>
</organism>
<name>X1D341_9ZZZZ</name>
<evidence type="ECO:0000256" key="1">
    <source>
        <dbReference type="SAM" id="Phobius"/>
    </source>
</evidence>
<evidence type="ECO:0000313" key="2">
    <source>
        <dbReference type="EMBL" id="GAG99507.1"/>
    </source>
</evidence>
<comment type="caution">
    <text evidence="2">The sequence shown here is derived from an EMBL/GenBank/DDBJ whole genome shotgun (WGS) entry which is preliminary data.</text>
</comment>
<dbReference type="EMBL" id="BART01025324">
    <property type="protein sequence ID" value="GAG99507.1"/>
    <property type="molecule type" value="Genomic_DNA"/>
</dbReference>
<keyword evidence="1" id="KW-1133">Transmembrane helix</keyword>
<feature type="transmembrane region" description="Helical" evidence="1">
    <location>
        <begin position="46"/>
        <end position="64"/>
    </location>
</feature>
<reference evidence="2" key="1">
    <citation type="journal article" date="2014" name="Front. Microbiol.">
        <title>High frequency of phylogenetically diverse reductive dehalogenase-homologous genes in deep subseafloor sedimentary metagenomes.</title>
        <authorList>
            <person name="Kawai M."/>
            <person name="Futagami T."/>
            <person name="Toyoda A."/>
            <person name="Takaki Y."/>
            <person name="Nishi S."/>
            <person name="Hori S."/>
            <person name="Arai W."/>
            <person name="Tsubouchi T."/>
            <person name="Morono Y."/>
            <person name="Uchiyama I."/>
            <person name="Ito T."/>
            <person name="Fujiyama A."/>
            <person name="Inagaki F."/>
            <person name="Takami H."/>
        </authorList>
    </citation>
    <scope>NUCLEOTIDE SEQUENCE</scope>
    <source>
        <strain evidence="2">Expedition CK06-06</strain>
    </source>
</reference>
<keyword evidence="1" id="KW-0812">Transmembrane</keyword>
<gene>
    <name evidence="2" type="ORF">S01H4_45481</name>
</gene>